<dbReference type="AlphaFoldDB" id="B9K363"/>
<reference evidence="2 3" key="1">
    <citation type="journal article" date="2009" name="J. Bacteriol.">
        <title>Genome sequences of three Agrobacterium biovars help elucidate the evolution of multichromosome genomes in bacteria.</title>
        <authorList>
            <person name="Slater S.C."/>
            <person name="Goldman B.S."/>
            <person name="Goodner B."/>
            <person name="Setubal J.C."/>
            <person name="Farrand S.K."/>
            <person name="Nester E.W."/>
            <person name="Burr T.J."/>
            <person name="Banta L."/>
            <person name="Dickerman A.W."/>
            <person name="Paulsen I."/>
            <person name="Otten L."/>
            <person name="Suen G."/>
            <person name="Welch R."/>
            <person name="Almeida N.F."/>
            <person name="Arnold F."/>
            <person name="Burton O.T."/>
            <person name="Du Z."/>
            <person name="Ewing A."/>
            <person name="Godsy E."/>
            <person name="Heisel S."/>
            <person name="Houmiel K.L."/>
            <person name="Jhaveri J."/>
            <person name="Lu J."/>
            <person name="Miller N.M."/>
            <person name="Norton S."/>
            <person name="Chen Q."/>
            <person name="Phoolcharoen W."/>
            <person name="Ohlin V."/>
            <person name="Ondrusek D."/>
            <person name="Pride N."/>
            <person name="Stricklin S.L."/>
            <person name="Sun J."/>
            <person name="Wheeler C."/>
            <person name="Wilson L."/>
            <person name="Zhu H."/>
            <person name="Wood D.W."/>
        </authorList>
    </citation>
    <scope>NUCLEOTIDE SEQUENCE [LARGE SCALE GENOMIC DNA]</scope>
    <source>
        <strain evidence="3">S4 / ATCC BAA-846</strain>
        <plasmid evidence="2 3">pAtS4b</plasmid>
    </source>
</reference>
<dbReference type="KEGG" id="avi:Avi_9580"/>
<keyword evidence="3" id="KW-1185">Reference proteome</keyword>
<evidence type="ECO:0000256" key="1">
    <source>
        <dbReference type="SAM" id="MobiDB-lite"/>
    </source>
</evidence>
<evidence type="ECO:0008006" key="4">
    <source>
        <dbReference type="Google" id="ProtNLM"/>
    </source>
</evidence>
<sequence length="133" mass="14386">MTMATIGTFTTTENGFTGSIRTLALNVKARIARVENPSDKGLTSASTRAMSSWVQPGRSAPSKLTATIFRSSSTIRASRLRYTQRSPRSRRGRLPADLVPPEPGLNKDRQRPRPTGGASVPIGNRIDHSVAIL</sequence>
<protein>
    <recommendedName>
        <fullName evidence="4">DUF736 family protein</fullName>
    </recommendedName>
</protein>
<dbReference type="Proteomes" id="UP000001596">
    <property type="component" value="Plasmid pAtS4b"/>
</dbReference>
<organism evidence="2 3">
    <name type="scientific">Allorhizobium ampelinum (strain ATCC BAA-846 / DSM 112012 / S4)</name>
    <name type="common">Agrobacterium vitis (strain S4)</name>
    <dbReference type="NCBI Taxonomy" id="311402"/>
    <lineage>
        <taxon>Bacteria</taxon>
        <taxon>Pseudomonadati</taxon>
        <taxon>Pseudomonadota</taxon>
        <taxon>Alphaproteobacteria</taxon>
        <taxon>Hyphomicrobiales</taxon>
        <taxon>Rhizobiaceae</taxon>
        <taxon>Rhizobium/Agrobacterium group</taxon>
        <taxon>Allorhizobium</taxon>
        <taxon>Allorhizobium ampelinum</taxon>
    </lineage>
</organism>
<dbReference type="EMBL" id="CP000635">
    <property type="protein sequence ID" value="ACM39311.1"/>
    <property type="molecule type" value="Genomic_DNA"/>
</dbReference>
<name>B9K363_ALLAM</name>
<proteinExistence type="predicted"/>
<keyword evidence="2" id="KW-0614">Plasmid</keyword>
<dbReference type="InterPro" id="IPR007948">
    <property type="entry name" value="DUF736"/>
</dbReference>
<dbReference type="HOGENOM" id="CLU_1902236_0_0_5"/>
<gene>
    <name evidence="2" type="ordered locus">Avi_9580</name>
</gene>
<accession>B9K363</accession>
<dbReference type="Pfam" id="PF05284">
    <property type="entry name" value="DUF736"/>
    <property type="match status" value="1"/>
</dbReference>
<geneLocation type="plasmid" evidence="2 3">
    <name>pAtS4b</name>
</geneLocation>
<evidence type="ECO:0000313" key="2">
    <source>
        <dbReference type="EMBL" id="ACM39311.1"/>
    </source>
</evidence>
<feature type="compositionally biased region" description="Polar residues" evidence="1">
    <location>
        <begin position="41"/>
        <end position="54"/>
    </location>
</feature>
<evidence type="ECO:0000313" key="3">
    <source>
        <dbReference type="Proteomes" id="UP000001596"/>
    </source>
</evidence>
<feature type="compositionally biased region" description="Polar residues" evidence="1">
    <location>
        <begin position="62"/>
        <end position="86"/>
    </location>
</feature>
<feature type="region of interest" description="Disordered" evidence="1">
    <location>
        <begin position="37"/>
        <end position="125"/>
    </location>
</feature>